<keyword evidence="1" id="KW-0812">Transmembrane</keyword>
<accession>A0A6G0YZ25</accession>
<protein>
    <submittedName>
        <fullName evidence="2">Uncharacterized protein</fullName>
    </submittedName>
</protein>
<gene>
    <name evidence="2" type="ORF">FWK35_00011182</name>
</gene>
<feature type="transmembrane region" description="Helical" evidence="1">
    <location>
        <begin position="31"/>
        <end position="53"/>
    </location>
</feature>
<keyword evidence="1" id="KW-0472">Membrane</keyword>
<feature type="non-terminal residue" evidence="2">
    <location>
        <position position="1"/>
    </location>
</feature>
<organism evidence="2 3">
    <name type="scientific">Aphis craccivora</name>
    <name type="common">Cowpea aphid</name>
    <dbReference type="NCBI Taxonomy" id="307492"/>
    <lineage>
        <taxon>Eukaryota</taxon>
        <taxon>Metazoa</taxon>
        <taxon>Ecdysozoa</taxon>
        <taxon>Arthropoda</taxon>
        <taxon>Hexapoda</taxon>
        <taxon>Insecta</taxon>
        <taxon>Pterygota</taxon>
        <taxon>Neoptera</taxon>
        <taxon>Paraneoptera</taxon>
        <taxon>Hemiptera</taxon>
        <taxon>Sternorrhyncha</taxon>
        <taxon>Aphidomorpha</taxon>
        <taxon>Aphidoidea</taxon>
        <taxon>Aphididae</taxon>
        <taxon>Aphidini</taxon>
        <taxon>Aphis</taxon>
        <taxon>Aphis</taxon>
    </lineage>
</organism>
<dbReference type="EMBL" id="VUJU01001876">
    <property type="protein sequence ID" value="KAF0763470.1"/>
    <property type="molecule type" value="Genomic_DNA"/>
</dbReference>
<keyword evidence="1" id="KW-1133">Transmembrane helix</keyword>
<evidence type="ECO:0000313" key="3">
    <source>
        <dbReference type="Proteomes" id="UP000478052"/>
    </source>
</evidence>
<dbReference type="AlphaFoldDB" id="A0A6G0YZ25"/>
<evidence type="ECO:0000313" key="2">
    <source>
        <dbReference type="EMBL" id="KAF0763470.1"/>
    </source>
</evidence>
<name>A0A6G0YZ25_APHCR</name>
<sequence length="110" mass="12027">ITRTIPLSVMVQRSICYSITRASTTAKAVKSVIAAALAGVGLLTLSLAAAYFVRCSANDIISCSEDMMRDSSTFFVIFLFSLRIAVFGTISVHSSREKSMKRKRPFSSQH</sequence>
<evidence type="ECO:0000256" key="1">
    <source>
        <dbReference type="SAM" id="Phobius"/>
    </source>
</evidence>
<proteinExistence type="predicted"/>
<comment type="caution">
    <text evidence="2">The sequence shown here is derived from an EMBL/GenBank/DDBJ whole genome shotgun (WGS) entry which is preliminary data.</text>
</comment>
<feature type="transmembrane region" description="Helical" evidence="1">
    <location>
        <begin position="73"/>
        <end position="94"/>
    </location>
</feature>
<keyword evidence="3" id="KW-1185">Reference proteome</keyword>
<dbReference type="Proteomes" id="UP000478052">
    <property type="component" value="Unassembled WGS sequence"/>
</dbReference>
<reference evidence="2 3" key="1">
    <citation type="submission" date="2019-08" db="EMBL/GenBank/DDBJ databases">
        <title>Whole genome of Aphis craccivora.</title>
        <authorList>
            <person name="Voronova N.V."/>
            <person name="Shulinski R.S."/>
            <person name="Bandarenka Y.V."/>
            <person name="Zhorov D.G."/>
            <person name="Warner D."/>
        </authorList>
    </citation>
    <scope>NUCLEOTIDE SEQUENCE [LARGE SCALE GENOMIC DNA]</scope>
    <source>
        <strain evidence="2">180601</strain>
        <tissue evidence="2">Whole Body</tissue>
    </source>
</reference>